<feature type="transmembrane region" description="Helical" evidence="8">
    <location>
        <begin position="76"/>
        <end position="96"/>
    </location>
</feature>
<protein>
    <recommendedName>
        <fullName evidence="11">Sulphur transport domain-containing protein</fullName>
    </recommendedName>
</protein>
<dbReference type="OrthoDB" id="10254418at2759"/>
<keyword evidence="10" id="KW-1185">Reference proteome</keyword>
<comment type="caution">
    <text evidence="9">The sequence shown here is derived from an EMBL/GenBank/DDBJ whole genome shotgun (WGS) entry which is preliminary data.</text>
</comment>
<evidence type="ECO:0008006" key="11">
    <source>
        <dbReference type="Google" id="ProtNLM"/>
    </source>
</evidence>
<feature type="transmembrane region" description="Helical" evidence="8">
    <location>
        <begin position="108"/>
        <end position="131"/>
    </location>
</feature>
<accession>A0A9P5P108</accession>
<sequence length="313" mass="32482">MSTPTPLRALVGGLGIPVAAHELLLLNGNVFGISGFIHRAVKGSIEGLAGVAGLVLGGVLVGALEKNGPENLSLSLPQVLLSGFLVGLGTKLANGCTSGHMICGISRLSVRSIVATATFFTAGVVTVQFLHNDLPAVGQVDWSLGAESFKLLALQAIPMSISTLLYFWNPKVQQKDDSNPPHNVSRIAAYLATAFQFALALRLSNLSEASRVLSFLVLPFHRGFDPSLALVAGGALSVGIVLYHFARGDERSRLGGKWAIPKGGKVDSRLLIGSTIFAGPGLVSFGRSLSSGGYALIPYAAWLGSMAVGGLLV</sequence>
<keyword evidence="7 8" id="KW-0472">Membrane</keyword>
<feature type="transmembrane region" description="Helical" evidence="8">
    <location>
        <begin position="47"/>
        <end position="64"/>
    </location>
</feature>
<evidence type="ECO:0000256" key="5">
    <source>
        <dbReference type="ARBA" id="ARBA00022692"/>
    </source>
</evidence>
<feature type="transmembrane region" description="Helical" evidence="8">
    <location>
        <begin position="188"/>
        <end position="207"/>
    </location>
</feature>
<organism evidence="9 10">
    <name type="scientific">Gymnopilus junonius</name>
    <name type="common">Spectacular rustgill mushroom</name>
    <name type="synonym">Gymnopilus spectabilis subsp. junonius</name>
    <dbReference type="NCBI Taxonomy" id="109634"/>
    <lineage>
        <taxon>Eukaryota</taxon>
        <taxon>Fungi</taxon>
        <taxon>Dikarya</taxon>
        <taxon>Basidiomycota</taxon>
        <taxon>Agaricomycotina</taxon>
        <taxon>Agaricomycetes</taxon>
        <taxon>Agaricomycetidae</taxon>
        <taxon>Agaricales</taxon>
        <taxon>Agaricineae</taxon>
        <taxon>Hymenogastraceae</taxon>
        <taxon>Gymnopilus</taxon>
    </lineage>
</organism>
<keyword evidence="4" id="KW-0997">Cell inner membrane</keyword>
<evidence type="ECO:0000256" key="7">
    <source>
        <dbReference type="ARBA" id="ARBA00023136"/>
    </source>
</evidence>
<comment type="subcellular location">
    <subcellularLocation>
        <location evidence="1">Cell inner membrane</location>
        <topology evidence="1">Multi-pass membrane protein</topology>
    </subcellularLocation>
</comment>
<dbReference type="Pfam" id="PF20398">
    <property type="entry name" value="DUF6691"/>
    <property type="match status" value="1"/>
</dbReference>
<keyword evidence="5 8" id="KW-0812">Transmembrane</keyword>
<proteinExistence type="predicted"/>
<gene>
    <name evidence="9" type="ORF">CPB84DRAFT_1760958</name>
</gene>
<reference evidence="9" key="1">
    <citation type="submission" date="2020-11" db="EMBL/GenBank/DDBJ databases">
        <authorList>
            <consortium name="DOE Joint Genome Institute"/>
            <person name="Ahrendt S."/>
            <person name="Riley R."/>
            <person name="Andreopoulos W."/>
            <person name="LaButti K."/>
            <person name="Pangilinan J."/>
            <person name="Ruiz-duenas F.J."/>
            <person name="Barrasa J.M."/>
            <person name="Sanchez-Garcia M."/>
            <person name="Camarero S."/>
            <person name="Miyauchi S."/>
            <person name="Serrano A."/>
            <person name="Linde D."/>
            <person name="Babiker R."/>
            <person name="Drula E."/>
            <person name="Ayuso-Fernandez I."/>
            <person name="Pacheco R."/>
            <person name="Padilla G."/>
            <person name="Ferreira P."/>
            <person name="Barriuso J."/>
            <person name="Kellner H."/>
            <person name="Castanera R."/>
            <person name="Alfaro M."/>
            <person name="Ramirez L."/>
            <person name="Pisabarro A.G."/>
            <person name="Kuo A."/>
            <person name="Tritt A."/>
            <person name="Lipzen A."/>
            <person name="He G."/>
            <person name="Yan M."/>
            <person name="Ng V."/>
            <person name="Cullen D."/>
            <person name="Martin F."/>
            <person name="Rosso M.-N."/>
            <person name="Henrissat B."/>
            <person name="Hibbett D."/>
            <person name="Martinez A.T."/>
            <person name="Grigoriev I.V."/>
        </authorList>
    </citation>
    <scope>NUCLEOTIDE SEQUENCE</scope>
    <source>
        <strain evidence="9">AH 44721</strain>
    </source>
</reference>
<feature type="transmembrane region" description="Helical" evidence="8">
    <location>
        <begin position="151"/>
        <end position="168"/>
    </location>
</feature>
<dbReference type="InterPro" id="IPR046513">
    <property type="entry name" value="DUF6691"/>
</dbReference>
<feature type="transmembrane region" description="Helical" evidence="8">
    <location>
        <begin position="227"/>
        <end position="246"/>
    </location>
</feature>
<keyword evidence="3" id="KW-1003">Cell membrane</keyword>
<dbReference type="PANTHER" id="PTHR30574:SF1">
    <property type="entry name" value="SULPHUR TRANSPORT DOMAIN-CONTAINING PROTEIN"/>
    <property type="match status" value="1"/>
</dbReference>
<evidence type="ECO:0000313" key="10">
    <source>
        <dbReference type="Proteomes" id="UP000724874"/>
    </source>
</evidence>
<dbReference type="GO" id="GO:0005886">
    <property type="term" value="C:plasma membrane"/>
    <property type="evidence" value="ECO:0007669"/>
    <property type="project" value="UniProtKB-SubCell"/>
</dbReference>
<dbReference type="Proteomes" id="UP000724874">
    <property type="component" value="Unassembled WGS sequence"/>
</dbReference>
<keyword evidence="2" id="KW-0813">Transport</keyword>
<feature type="transmembrane region" description="Helical" evidence="8">
    <location>
        <begin position="6"/>
        <end position="26"/>
    </location>
</feature>
<dbReference type="Pfam" id="PF04143">
    <property type="entry name" value="Sulf_transp"/>
    <property type="match status" value="1"/>
</dbReference>
<evidence type="ECO:0000256" key="3">
    <source>
        <dbReference type="ARBA" id="ARBA00022475"/>
    </source>
</evidence>
<evidence type="ECO:0000256" key="2">
    <source>
        <dbReference type="ARBA" id="ARBA00022448"/>
    </source>
</evidence>
<name>A0A9P5P108_GYMJU</name>
<evidence type="ECO:0000256" key="8">
    <source>
        <dbReference type="SAM" id="Phobius"/>
    </source>
</evidence>
<dbReference type="AlphaFoldDB" id="A0A9P5P108"/>
<evidence type="ECO:0000256" key="4">
    <source>
        <dbReference type="ARBA" id="ARBA00022519"/>
    </source>
</evidence>
<dbReference type="PANTHER" id="PTHR30574">
    <property type="entry name" value="INNER MEMBRANE PROTEIN YEDE"/>
    <property type="match status" value="1"/>
</dbReference>
<dbReference type="EMBL" id="JADNYJ010000003">
    <property type="protein sequence ID" value="KAF8911990.1"/>
    <property type="molecule type" value="Genomic_DNA"/>
</dbReference>
<evidence type="ECO:0000313" key="9">
    <source>
        <dbReference type="EMBL" id="KAF8911990.1"/>
    </source>
</evidence>
<evidence type="ECO:0000256" key="1">
    <source>
        <dbReference type="ARBA" id="ARBA00004429"/>
    </source>
</evidence>
<dbReference type="InterPro" id="IPR007272">
    <property type="entry name" value="Sulf_transp_TsuA/YedE"/>
</dbReference>
<keyword evidence="6 8" id="KW-1133">Transmembrane helix</keyword>
<evidence type="ECO:0000256" key="6">
    <source>
        <dbReference type="ARBA" id="ARBA00022989"/>
    </source>
</evidence>